<evidence type="ECO:0000313" key="1">
    <source>
        <dbReference type="EMBL" id="CAJ1926319.1"/>
    </source>
</evidence>
<evidence type="ECO:0000313" key="2">
    <source>
        <dbReference type="Proteomes" id="UP001189624"/>
    </source>
</evidence>
<dbReference type="Gramene" id="rna-AYBTSS11_LOCUS3968">
    <property type="protein sequence ID" value="CAJ1926319.1"/>
    <property type="gene ID" value="gene-AYBTSS11_LOCUS3968"/>
</dbReference>
<name>A0AA86SG34_9FABA</name>
<dbReference type="AlphaFoldDB" id="A0AA86SG34"/>
<accession>A0AA86SG34</accession>
<dbReference type="Proteomes" id="UP001189624">
    <property type="component" value="Chromosome 2"/>
</dbReference>
<dbReference type="EMBL" id="OY731399">
    <property type="protein sequence ID" value="CAJ1926319.1"/>
    <property type="molecule type" value="Genomic_DNA"/>
</dbReference>
<organism evidence="1 2">
    <name type="scientific">Sphenostylis stenocarpa</name>
    <dbReference type="NCBI Taxonomy" id="92480"/>
    <lineage>
        <taxon>Eukaryota</taxon>
        <taxon>Viridiplantae</taxon>
        <taxon>Streptophyta</taxon>
        <taxon>Embryophyta</taxon>
        <taxon>Tracheophyta</taxon>
        <taxon>Spermatophyta</taxon>
        <taxon>Magnoliopsida</taxon>
        <taxon>eudicotyledons</taxon>
        <taxon>Gunneridae</taxon>
        <taxon>Pentapetalae</taxon>
        <taxon>rosids</taxon>
        <taxon>fabids</taxon>
        <taxon>Fabales</taxon>
        <taxon>Fabaceae</taxon>
        <taxon>Papilionoideae</taxon>
        <taxon>50 kb inversion clade</taxon>
        <taxon>NPAAA clade</taxon>
        <taxon>indigoferoid/millettioid clade</taxon>
        <taxon>Phaseoleae</taxon>
        <taxon>Sphenostylis</taxon>
    </lineage>
</organism>
<proteinExistence type="predicted"/>
<sequence length="156" mass="17879">MVVLEGGKDSLTNAIRQEPQCLPYSTYIRNRPIPVWRTAREREKQRQTKELGLEVGIGILETWVRVFTPNGKIGDNEKQQQKEGQVARQRWVGVCQSTRRDRAVALWTKLENQRMANEGKGEVHNALVYDALSTVTPHKLCISNCPYRIMDDDSTL</sequence>
<reference evidence="1" key="1">
    <citation type="submission" date="2023-10" db="EMBL/GenBank/DDBJ databases">
        <authorList>
            <person name="Domelevo Entfellner J.-B."/>
        </authorList>
    </citation>
    <scope>NUCLEOTIDE SEQUENCE</scope>
</reference>
<protein>
    <submittedName>
        <fullName evidence="1">Uncharacterized protein</fullName>
    </submittedName>
</protein>
<keyword evidence="2" id="KW-1185">Reference proteome</keyword>
<gene>
    <name evidence="1" type="ORF">AYBTSS11_LOCUS3968</name>
</gene>